<feature type="compositionally biased region" description="Low complexity" evidence="1">
    <location>
        <begin position="82"/>
        <end position="99"/>
    </location>
</feature>
<reference evidence="3" key="2">
    <citation type="journal article" date="2019" name="Mol. Plant Microbe Interact.">
        <title>Genome sequence resources for four phytopathogenic fungi from the Colletotrichum orbiculare species complex.</title>
        <authorList>
            <person name="Gan P."/>
            <person name="Tsushima A."/>
            <person name="Narusaka M."/>
            <person name="Narusaka Y."/>
            <person name="Takano Y."/>
            <person name="Kubo Y."/>
            <person name="Shirasu K."/>
        </authorList>
    </citation>
    <scope>GENOME REANNOTATION</scope>
    <source>
        <strain evidence="3">104-T / ATCC 96160 / CBS 514.97 / LARS 414 / MAFF 240422</strain>
    </source>
</reference>
<proteinExistence type="predicted"/>
<comment type="caution">
    <text evidence="2">The sequence shown here is derived from an EMBL/GenBank/DDBJ whole genome shotgun (WGS) entry which is preliminary data.</text>
</comment>
<keyword evidence="3" id="KW-1185">Reference proteome</keyword>
<sequence>MQTDDKPESAKAIQDWGIKNQSLLASYRVFSSPSLSLDRPFCIANVQLIPCSVISTSPTRIETFHQPQPRETRIRNPQSKRQPPQWSSSPAPSPSQTSSSPPPPSASSGERGGAVTCDGLFSSASTLSLEGYNDRFACVNTWPLVINGMRDPSLVKVPSPEPAPSRLSA</sequence>
<organism evidence="2 3">
    <name type="scientific">Colletotrichum orbiculare (strain 104-T / ATCC 96160 / CBS 514.97 / LARS 414 / MAFF 240422)</name>
    <name type="common">Cucumber anthracnose fungus</name>
    <name type="synonym">Colletotrichum lagenarium</name>
    <dbReference type="NCBI Taxonomy" id="1213857"/>
    <lineage>
        <taxon>Eukaryota</taxon>
        <taxon>Fungi</taxon>
        <taxon>Dikarya</taxon>
        <taxon>Ascomycota</taxon>
        <taxon>Pezizomycotina</taxon>
        <taxon>Sordariomycetes</taxon>
        <taxon>Hypocreomycetidae</taxon>
        <taxon>Glomerellales</taxon>
        <taxon>Glomerellaceae</taxon>
        <taxon>Colletotrichum</taxon>
        <taxon>Colletotrichum orbiculare species complex</taxon>
    </lineage>
</organism>
<feature type="region of interest" description="Disordered" evidence="1">
    <location>
        <begin position="60"/>
        <end position="113"/>
    </location>
</feature>
<dbReference type="EMBL" id="AMCV02000001">
    <property type="protein sequence ID" value="TDZ26262.1"/>
    <property type="molecule type" value="Genomic_DNA"/>
</dbReference>
<gene>
    <name evidence="2" type="ORF">Cob_v001398</name>
</gene>
<reference evidence="3" key="1">
    <citation type="journal article" date="2013" name="New Phytol.">
        <title>Comparative genomic and transcriptomic analyses reveal the hemibiotrophic stage shift of Colletotrichum fungi.</title>
        <authorList>
            <person name="Gan P."/>
            <person name="Ikeda K."/>
            <person name="Irieda H."/>
            <person name="Narusaka M."/>
            <person name="O'Connell R.J."/>
            <person name="Narusaka Y."/>
            <person name="Takano Y."/>
            <person name="Kubo Y."/>
            <person name="Shirasu K."/>
        </authorList>
    </citation>
    <scope>NUCLEOTIDE SEQUENCE [LARGE SCALE GENOMIC DNA]</scope>
    <source>
        <strain evidence="3">104-T / ATCC 96160 / CBS 514.97 / LARS 414 / MAFF 240422</strain>
    </source>
</reference>
<evidence type="ECO:0000313" key="2">
    <source>
        <dbReference type="EMBL" id="TDZ26262.1"/>
    </source>
</evidence>
<accession>A0A484G7K6</accession>
<evidence type="ECO:0000313" key="3">
    <source>
        <dbReference type="Proteomes" id="UP000014480"/>
    </source>
</evidence>
<protein>
    <submittedName>
        <fullName evidence="2">Uncharacterized protein</fullName>
    </submittedName>
</protein>
<name>A0A484G7K6_COLOR</name>
<dbReference type="Proteomes" id="UP000014480">
    <property type="component" value="Unassembled WGS sequence"/>
</dbReference>
<evidence type="ECO:0000256" key="1">
    <source>
        <dbReference type="SAM" id="MobiDB-lite"/>
    </source>
</evidence>
<dbReference type="AlphaFoldDB" id="A0A484G7K6"/>